<dbReference type="InterPro" id="IPR039430">
    <property type="entry name" value="Thymidylate_kin-like_dom"/>
</dbReference>
<reference evidence="17" key="1">
    <citation type="thesis" date="2020" institute="ProQuest LLC" country="789 East Eisenhower Parkway, Ann Arbor, MI, USA">
        <title>Comparative Genomics and Chromosome Evolution.</title>
        <authorList>
            <person name="Mudd A.B."/>
        </authorList>
    </citation>
    <scope>NUCLEOTIDE SEQUENCE</scope>
    <source>
        <strain evidence="17">Female2</strain>
        <tissue evidence="17">Blood</tissue>
    </source>
</reference>
<evidence type="ECO:0000256" key="13">
    <source>
        <dbReference type="ARBA" id="ARBA00066590"/>
    </source>
</evidence>
<evidence type="ECO:0000256" key="9">
    <source>
        <dbReference type="ARBA" id="ARBA00023054"/>
    </source>
</evidence>
<evidence type="ECO:0000313" key="17">
    <source>
        <dbReference type="EMBL" id="KAG8445602.1"/>
    </source>
</evidence>
<evidence type="ECO:0000313" key="18">
    <source>
        <dbReference type="Proteomes" id="UP000812440"/>
    </source>
</evidence>
<comment type="subcellular location">
    <subcellularLocation>
        <location evidence="1">Mitochondrion</location>
    </subcellularLocation>
</comment>
<evidence type="ECO:0000256" key="2">
    <source>
        <dbReference type="ARBA" id="ARBA00009776"/>
    </source>
</evidence>
<dbReference type="Gene3D" id="3.40.50.300">
    <property type="entry name" value="P-loop containing nucleotide triphosphate hydrolases"/>
    <property type="match status" value="1"/>
</dbReference>
<dbReference type="GO" id="GO:0005739">
    <property type="term" value="C:mitochondrion"/>
    <property type="evidence" value="ECO:0007669"/>
    <property type="project" value="UniProtKB-SubCell"/>
</dbReference>
<keyword evidence="5" id="KW-0418">Kinase</keyword>
<dbReference type="GO" id="GO:0006227">
    <property type="term" value="P:dUDP biosynthetic process"/>
    <property type="evidence" value="ECO:0007669"/>
    <property type="project" value="TreeGrafter"/>
</dbReference>
<evidence type="ECO:0000256" key="14">
    <source>
        <dbReference type="ARBA" id="ARBA00070686"/>
    </source>
</evidence>
<evidence type="ECO:0000256" key="10">
    <source>
        <dbReference type="ARBA" id="ARBA00023128"/>
    </source>
</evidence>
<accession>A0A8T2JMW0</accession>
<dbReference type="GO" id="GO:0004550">
    <property type="term" value="F:nucleoside diphosphate kinase activity"/>
    <property type="evidence" value="ECO:0007669"/>
    <property type="project" value="TreeGrafter"/>
</dbReference>
<dbReference type="SUPFAM" id="SSF52540">
    <property type="entry name" value="P-loop containing nucleoside triphosphate hydrolases"/>
    <property type="match status" value="1"/>
</dbReference>
<evidence type="ECO:0000256" key="11">
    <source>
        <dbReference type="ARBA" id="ARBA00051396"/>
    </source>
</evidence>
<name>A0A8T2JMW0_9PIPI</name>
<evidence type="ECO:0000256" key="8">
    <source>
        <dbReference type="ARBA" id="ARBA00022975"/>
    </source>
</evidence>
<dbReference type="PANTHER" id="PTHR10344">
    <property type="entry name" value="THYMIDYLATE KINASE"/>
    <property type="match status" value="1"/>
</dbReference>
<evidence type="ECO:0000256" key="15">
    <source>
        <dbReference type="ARBA" id="ARBA00076149"/>
    </source>
</evidence>
<evidence type="ECO:0000256" key="7">
    <source>
        <dbReference type="ARBA" id="ARBA00022946"/>
    </source>
</evidence>
<keyword evidence="6" id="KW-0067">ATP-binding</keyword>
<protein>
    <recommendedName>
        <fullName evidence="14">UMP-CMP kinase 2, mitochondrial</fullName>
        <ecNumber evidence="13">2.7.4.14</ecNumber>
    </recommendedName>
    <alternativeName>
        <fullName evidence="15">Nucleoside-diphosphate kinase</fullName>
    </alternativeName>
</protein>
<organism evidence="17 18">
    <name type="scientific">Hymenochirus boettgeri</name>
    <name type="common">Congo dwarf clawed frog</name>
    <dbReference type="NCBI Taxonomy" id="247094"/>
    <lineage>
        <taxon>Eukaryota</taxon>
        <taxon>Metazoa</taxon>
        <taxon>Chordata</taxon>
        <taxon>Craniata</taxon>
        <taxon>Vertebrata</taxon>
        <taxon>Euteleostomi</taxon>
        <taxon>Amphibia</taxon>
        <taxon>Batrachia</taxon>
        <taxon>Anura</taxon>
        <taxon>Pipoidea</taxon>
        <taxon>Pipidae</taxon>
        <taxon>Pipinae</taxon>
        <taxon>Hymenochirus</taxon>
    </lineage>
</organism>
<comment type="catalytic activity">
    <reaction evidence="11">
        <text>CMP + ATP = CDP + ADP</text>
        <dbReference type="Rhea" id="RHEA:11600"/>
        <dbReference type="ChEBI" id="CHEBI:30616"/>
        <dbReference type="ChEBI" id="CHEBI:58069"/>
        <dbReference type="ChEBI" id="CHEBI:60377"/>
        <dbReference type="ChEBI" id="CHEBI:456216"/>
        <dbReference type="EC" id="2.7.4.14"/>
    </reaction>
</comment>
<dbReference type="FunFam" id="3.40.50.300:FF:001133">
    <property type="entry name" value="UMP-CMP kinase 2, mitochondrial"/>
    <property type="match status" value="1"/>
</dbReference>
<dbReference type="Proteomes" id="UP000812440">
    <property type="component" value="Chromosome 5"/>
</dbReference>
<comment type="catalytic activity">
    <reaction evidence="12">
        <text>dCMP + ATP = dCDP + ADP</text>
        <dbReference type="Rhea" id="RHEA:25094"/>
        <dbReference type="ChEBI" id="CHEBI:30616"/>
        <dbReference type="ChEBI" id="CHEBI:57566"/>
        <dbReference type="ChEBI" id="CHEBI:58593"/>
        <dbReference type="ChEBI" id="CHEBI:456216"/>
        <dbReference type="EC" id="2.7.4.14"/>
    </reaction>
</comment>
<keyword evidence="7" id="KW-0809">Transit peptide</keyword>
<comment type="similarity">
    <text evidence="2">Belongs to the thymidylate kinase family.</text>
</comment>
<keyword evidence="3" id="KW-0808">Transferase</keyword>
<evidence type="ECO:0000256" key="5">
    <source>
        <dbReference type="ARBA" id="ARBA00022777"/>
    </source>
</evidence>
<evidence type="ECO:0000259" key="16">
    <source>
        <dbReference type="Pfam" id="PF02223"/>
    </source>
</evidence>
<dbReference type="Pfam" id="PF02223">
    <property type="entry name" value="Thymidylate_kin"/>
    <property type="match status" value="1"/>
</dbReference>
<evidence type="ECO:0000256" key="3">
    <source>
        <dbReference type="ARBA" id="ARBA00022679"/>
    </source>
</evidence>
<dbReference type="AlphaFoldDB" id="A0A8T2JMW0"/>
<keyword evidence="18" id="KW-1185">Reference proteome</keyword>
<gene>
    <name evidence="17" type="ORF">GDO86_010399</name>
</gene>
<evidence type="ECO:0000256" key="1">
    <source>
        <dbReference type="ARBA" id="ARBA00004173"/>
    </source>
</evidence>
<comment type="caution">
    <text evidence="17">The sequence shown here is derived from an EMBL/GenBank/DDBJ whole genome shotgun (WGS) entry which is preliminary data.</text>
</comment>
<dbReference type="GO" id="GO:0006235">
    <property type="term" value="P:dTTP biosynthetic process"/>
    <property type="evidence" value="ECO:0007669"/>
    <property type="project" value="TreeGrafter"/>
</dbReference>
<evidence type="ECO:0000256" key="6">
    <source>
        <dbReference type="ARBA" id="ARBA00022840"/>
    </source>
</evidence>
<keyword evidence="9" id="KW-0175">Coiled coil</keyword>
<dbReference type="InterPro" id="IPR027417">
    <property type="entry name" value="P-loop_NTPase"/>
</dbReference>
<dbReference type="GO" id="GO:0005524">
    <property type="term" value="F:ATP binding"/>
    <property type="evidence" value="ECO:0007669"/>
    <property type="project" value="UniProtKB-KW"/>
</dbReference>
<dbReference type="GO" id="GO:0006233">
    <property type="term" value="P:dTDP biosynthetic process"/>
    <property type="evidence" value="ECO:0007669"/>
    <property type="project" value="TreeGrafter"/>
</dbReference>
<feature type="domain" description="Thymidylate kinase-like" evidence="16">
    <location>
        <begin position="233"/>
        <end position="413"/>
    </location>
</feature>
<keyword evidence="8" id="KW-0665">Pyrimidine biosynthesis</keyword>
<evidence type="ECO:0000256" key="12">
    <source>
        <dbReference type="ARBA" id="ARBA00051598"/>
    </source>
</evidence>
<dbReference type="EMBL" id="JAACNH010000004">
    <property type="protein sequence ID" value="KAG8445602.1"/>
    <property type="molecule type" value="Genomic_DNA"/>
</dbReference>
<dbReference type="PANTHER" id="PTHR10344:SF4">
    <property type="entry name" value="UMP-CMP KINASE 2, MITOCHONDRIAL"/>
    <property type="match status" value="1"/>
</dbReference>
<keyword evidence="4" id="KW-0547">Nucleotide-binding</keyword>
<proteinExistence type="inferred from homology"/>
<sequence length="424" mass="47451">MASTHRHCTLDWDQRIFAVDSSPTLGITEPFYFTSQSNIPPDLPGTSPEWPMLVNGGAAHSVCVTIPHPVRAARLYRALGPRVSQAVPAGCKVLKLLSYLPGDPHRSLASGFLICDPQSGTDTVDRLRALLGEHRPHLYFCSYRQIPGGEVRKEPWGENGEPMECTRVVRVGAPDLSPFEINIQHCAVYNSLDRARTVLQECSTFIPEATNVLDLLSKSNTSSGKGRFPVIVVEGLDATGKSTLTKTLQESLKATLLISPPDCINQWRKRFDEEPTLIKRAYYAAGNYIVASEIAKGSMQSPVIVDRYWHSTAAYAIATETGGSVQNLPSRHHEIYQWPNDLLRPDLVILLTVCDEERIKRMQRRGLEETKEEKELKSNSMFRQKVEEVYKRIENPQCIIIDASFSKEMVFNEALSIIKKKCAI</sequence>
<keyword evidence="10" id="KW-0496">Mitochondrion</keyword>
<dbReference type="OrthoDB" id="425602at2759"/>
<evidence type="ECO:0000256" key="4">
    <source>
        <dbReference type="ARBA" id="ARBA00022741"/>
    </source>
</evidence>
<dbReference type="GO" id="GO:0050145">
    <property type="term" value="F:nucleoside monophosphate kinase activity"/>
    <property type="evidence" value="ECO:0007669"/>
    <property type="project" value="InterPro"/>
</dbReference>
<dbReference type="EC" id="2.7.4.14" evidence="13"/>
<dbReference type="GO" id="GO:0004798">
    <property type="term" value="F:dTMP kinase activity"/>
    <property type="evidence" value="ECO:0007669"/>
    <property type="project" value="TreeGrafter"/>
</dbReference>